<comment type="caution">
    <text evidence="2">The sequence shown here is derived from an EMBL/GenBank/DDBJ whole genome shotgun (WGS) entry which is preliminary data.</text>
</comment>
<dbReference type="Proteomes" id="UP000323856">
    <property type="component" value="Unassembled WGS sequence"/>
</dbReference>
<sequence length="133" mass="14086">MSSPTPSLSKVRAFPALESKAAARLAAALDESADTTIFVNGTTLQLPDVAHAALIEVLTRMSRGDEVSVSTAESLLNTSQAATMAGISASYLRKLTDSGTIPVEYRGTHRRIRPASVQAWLDSRATSPAQTQE</sequence>
<dbReference type="Pfam" id="PF12728">
    <property type="entry name" value="HTH_17"/>
    <property type="match status" value="1"/>
</dbReference>
<dbReference type="InterPro" id="IPR009061">
    <property type="entry name" value="DNA-bd_dom_put_sf"/>
</dbReference>
<dbReference type="InterPro" id="IPR010093">
    <property type="entry name" value="SinI_DNA-bd"/>
</dbReference>
<dbReference type="InterPro" id="IPR036388">
    <property type="entry name" value="WH-like_DNA-bd_sf"/>
</dbReference>
<dbReference type="RefSeq" id="WP_149619914.1">
    <property type="nucleotide sequence ID" value="NZ_VOBL01000012.1"/>
</dbReference>
<dbReference type="Gene3D" id="1.10.10.10">
    <property type="entry name" value="Winged helix-like DNA-binding domain superfamily/Winged helix DNA-binding domain"/>
    <property type="match status" value="1"/>
</dbReference>
<evidence type="ECO:0000259" key="1">
    <source>
        <dbReference type="Pfam" id="PF12728"/>
    </source>
</evidence>
<accession>A0A5B0EBN3</accession>
<dbReference type="OrthoDB" id="4965449at2"/>
<organism evidence="2 3">
    <name type="scientific">Paeniglutamicibacter gangotriensis</name>
    <dbReference type="NCBI Taxonomy" id="254787"/>
    <lineage>
        <taxon>Bacteria</taxon>
        <taxon>Bacillati</taxon>
        <taxon>Actinomycetota</taxon>
        <taxon>Actinomycetes</taxon>
        <taxon>Micrococcales</taxon>
        <taxon>Micrococcaceae</taxon>
        <taxon>Paeniglutamicibacter</taxon>
    </lineage>
</organism>
<dbReference type="SUPFAM" id="SSF46955">
    <property type="entry name" value="Putative DNA-binding domain"/>
    <property type="match status" value="1"/>
</dbReference>
<gene>
    <name evidence="2" type="ORF">FQ154_12210</name>
</gene>
<name>A0A5B0EBN3_9MICC</name>
<protein>
    <submittedName>
        <fullName evidence="2">Helix-turn-helix domain-containing protein</fullName>
    </submittedName>
</protein>
<evidence type="ECO:0000313" key="3">
    <source>
        <dbReference type="Proteomes" id="UP000323856"/>
    </source>
</evidence>
<dbReference type="GO" id="GO:0003677">
    <property type="term" value="F:DNA binding"/>
    <property type="evidence" value="ECO:0007669"/>
    <property type="project" value="InterPro"/>
</dbReference>
<dbReference type="NCBIfam" id="TIGR01764">
    <property type="entry name" value="excise"/>
    <property type="match status" value="1"/>
</dbReference>
<feature type="domain" description="Helix-turn-helix" evidence="1">
    <location>
        <begin position="75"/>
        <end position="124"/>
    </location>
</feature>
<proteinExistence type="predicted"/>
<dbReference type="EMBL" id="VOBL01000012">
    <property type="protein sequence ID" value="KAA0976066.1"/>
    <property type="molecule type" value="Genomic_DNA"/>
</dbReference>
<dbReference type="AlphaFoldDB" id="A0A5B0EBN3"/>
<reference evidence="2 3" key="1">
    <citation type="submission" date="2019-07" db="EMBL/GenBank/DDBJ databases">
        <title>Analysis of the biochemical properties, biological activity and biotechnological potential of siderophores and biosurfactants produced by Antarctic psychrotolerant bacteria.</title>
        <authorList>
            <person name="Styczynski M."/>
            <person name="Krucon T."/>
            <person name="Decewicz P."/>
            <person name="Dziewit L."/>
        </authorList>
    </citation>
    <scope>NUCLEOTIDE SEQUENCE [LARGE SCALE GENOMIC DNA]</scope>
    <source>
        <strain evidence="2 3">ANT_H27</strain>
    </source>
</reference>
<dbReference type="InterPro" id="IPR041657">
    <property type="entry name" value="HTH_17"/>
</dbReference>
<evidence type="ECO:0000313" key="2">
    <source>
        <dbReference type="EMBL" id="KAA0976066.1"/>
    </source>
</evidence>